<evidence type="ECO:0000256" key="1">
    <source>
        <dbReference type="ARBA" id="ARBA00000707"/>
    </source>
</evidence>
<evidence type="ECO:0000256" key="3">
    <source>
        <dbReference type="ARBA" id="ARBA00012759"/>
    </source>
</evidence>
<evidence type="ECO:0000256" key="7">
    <source>
        <dbReference type="ARBA" id="ARBA00022807"/>
    </source>
</evidence>
<evidence type="ECO:0000256" key="6">
    <source>
        <dbReference type="ARBA" id="ARBA00022801"/>
    </source>
</evidence>
<dbReference type="FunFam" id="3.90.70.10:FF:000092">
    <property type="entry name" value="Ubiquitin carboxyl-terminal hydrolase"/>
    <property type="match status" value="1"/>
</dbReference>
<evidence type="ECO:0000313" key="11">
    <source>
        <dbReference type="Proteomes" id="UP001431783"/>
    </source>
</evidence>
<reference evidence="10 11" key="1">
    <citation type="submission" date="2023-03" db="EMBL/GenBank/DDBJ databases">
        <title>Genome insight into feeding habits of ladybird beetles.</title>
        <authorList>
            <person name="Li H.-S."/>
            <person name="Huang Y.-H."/>
            <person name="Pang H."/>
        </authorList>
    </citation>
    <scope>NUCLEOTIDE SEQUENCE [LARGE SCALE GENOMIC DNA]</scope>
    <source>
        <strain evidence="10">SYSU_2023b</strain>
        <tissue evidence="10">Whole body</tissue>
    </source>
</reference>
<dbReference type="SUPFAM" id="SSF54001">
    <property type="entry name" value="Cysteine proteinases"/>
    <property type="match status" value="1"/>
</dbReference>
<comment type="caution">
    <text evidence="10">The sequence shown here is derived from an EMBL/GenBank/DDBJ whole genome shotgun (WGS) entry which is preliminary data.</text>
</comment>
<feature type="region of interest" description="Disordered" evidence="8">
    <location>
        <begin position="342"/>
        <end position="368"/>
    </location>
</feature>
<evidence type="ECO:0000313" key="10">
    <source>
        <dbReference type="EMBL" id="KAK9878777.1"/>
    </source>
</evidence>
<comment type="catalytic activity">
    <reaction evidence="1">
        <text>Thiol-dependent hydrolysis of ester, thioester, amide, peptide and isopeptide bonds formed by the C-terminal Gly of ubiquitin (a 76-residue protein attached to proteins as an intracellular targeting signal).</text>
        <dbReference type="EC" id="3.4.19.12"/>
    </reaction>
</comment>
<keyword evidence="11" id="KW-1185">Reference proteome</keyword>
<dbReference type="EMBL" id="JARQZJ010000059">
    <property type="protein sequence ID" value="KAK9878777.1"/>
    <property type="molecule type" value="Genomic_DNA"/>
</dbReference>
<dbReference type="GO" id="GO:0030330">
    <property type="term" value="P:DNA damage response, signal transduction by p53 class mediator"/>
    <property type="evidence" value="ECO:0007669"/>
    <property type="project" value="TreeGrafter"/>
</dbReference>
<feature type="compositionally biased region" description="Polar residues" evidence="8">
    <location>
        <begin position="302"/>
        <end position="313"/>
    </location>
</feature>
<keyword evidence="4" id="KW-0645">Protease</keyword>
<dbReference type="Proteomes" id="UP001431783">
    <property type="component" value="Unassembled WGS sequence"/>
</dbReference>
<feature type="domain" description="USP" evidence="9">
    <location>
        <begin position="404"/>
        <end position="772"/>
    </location>
</feature>
<proteinExistence type="inferred from homology"/>
<dbReference type="InterPro" id="IPR028889">
    <property type="entry name" value="USP"/>
</dbReference>
<dbReference type="InterPro" id="IPR018200">
    <property type="entry name" value="USP_CS"/>
</dbReference>
<keyword evidence="6" id="KW-0378">Hydrolase</keyword>
<dbReference type="GO" id="GO:0010506">
    <property type="term" value="P:regulation of autophagy"/>
    <property type="evidence" value="ECO:0007669"/>
    <property type="project" value="TreeGrafter"/>
</dbReference>
<dbReference type="GO" id="GO:0005634">
    <property type="term" value="C:nucleus"/>
    <property type="evidence" value="ECO:0007669"/>
    <property type="project" value="TreeGrafter"/>
</dbReference>
<dbReference type="InterPro" id="IPR050164">
    <property type="entry name" value="Peptidase_C19"/>
</dbReference>
<keyword evidence="7" id="KW-0788">Thiol protease</keyword>
<dbReference type="GO" id="GO:0006508">
    <property type="term" value="P:proteolysis"/>
    <property type="evidence" value="ECO:0007669"/>
    <property type="project" value="UniProtKB-KW"/>
</dbReference>
<protein>
    <recommendedName>
        <fullName evidence="3">ubiquitinyl hydrolase 1</fullName>
        <ecNumber evidence="3">3.4.19.12</ecNumber>
    </recommendedName>
</protein>
<evidence type="ECO:0000256" key="5">
    <source>
        <dbReference type="ARBA" id="ARBA00022786"/>
    </source>
</evidence>
<dbReference type="AlphaFoldDB" id="A0AAW1UF43"/>
<comment type="similarity">
    <text evidence="2">Belongs to the peptidase C19 family. USP10 subfamily.</text>
</comment>
<dbReference type="GO" id="GO:0016579">
    <property type="term" value="P:protein deubiquitination"/>
    <property type="evidence" value="ECO:0007669"/>
    <property type="project" value="InterPro"/>
</dbReference>
<dbReference type="PANTHER" id="PTHR24006:SF687">
    <property type="entry name" value="UBIQUITIN CARBOXYL-TERMINAL HYDROLASE 10"/>
    <property type="match status" value="1"/>
</dbReference>
<evidence type="ECO:0000256" key="4">
    <source>
        <dbReference type="ARBA" id="ARBA00022670"/>
    </source>
</evidence>
<dbReference type="PROSITE" id="PS00973">
    <property type="entry name" value="USP_2"/>
    <property type="match status" value="1"/>
</dbReference>
<sequence length="778" mass="86941">MDIFKDDPLEFLDFTGVEESERNRVLSSLHATSSNLQLPWIITQNVPSVRSQKNYSENDVKRKQVLPNHSRSTMVSSTDQNPSAPQNIYCYDQGQFQHVYNITPKFPVPSVPYNVPYHPAVVPMPSVYTNFHHTAQGIRSPVIYSPEPPYTYTQVSPVPASFENHPQFAHSSQYGTNVANTLPIHHEQNGISSTAVAEVLPSKVDNIPPQATFVQNAIVASANVVAPIANTNQHTPTISNVNINNECYRQKVNLQEKSNHLPPIVSYGVPNSSPFPTNRENNSIVHANATVNKTEKNDDEQMNAQQNGTTANGLNDAENHSGKPSGGKSWASLFNKGVPSVVSNNIDKTNGSSVQELKQKDMGNQSCPIRNPRKAQFVDPTCYRMGEYLLNHVLDGKTISLQPRGLINRSNYCYINSILQALLACPPLYNLLSGLAKHVTHNEKRKPTPVIDNMCKLVNEFEHLPAGQRVGRRTEKNQRKEAGVSINCGNPFEPSWIYKMLNGMRSDSFLIEGRQEDAEEFFGCLLNGLNDEMQDLIKLIDNDNDEGIGDHVPEVEQDADTWQVMGPKNKGSITRKTVFGKTPVSEIFGGLLRCKIHRAGDESTNNIQPFFTLQLNIEKAKTVSEALEALATKNQLEGVTSSKTNEQVEAWQQVMIEELPVVLVLHLKCFDYQLSGCTKIMKSLDFPIDLKIDAKLISSKPNSSKEKQYKLFAIVYHDGKEASKGHYLTDAFHVGYNSWLRYDDASVKTVSEELVLSPQGCRVPYLLFYRRSDTIRSK</sequence>
<evidence type="ECO:0000256" key="2">
    <source>
        <dbReference type="ARBA" id="ARBA00005427"/>
    </source>
</evidence>
<dbReference type="Pfam" id="PF00443">
    <property type="entry name" value="UCH"/>
    <property type="match status" value="1"/>
</dbReference>
<dbReference type="GO" id="GO:0005829">
    <property type="term" value="C:cytosol"/>
    <property type="evidence" value="ECO:0007669"/>
    <property type="project" value="TreeGrafter"/>
</dbReference>
<dbReference type="PROSITE" id="PS50235">
    <property type="entry name" value="USP_3"/>
    <property type="match status" value="1"/>
</dbReference>
<accession>A0AAW1UF43</accession>
<feature type="region of interest" description="Disordered" evidence="8">
    <location>
        <begin position="295"/>
        <end position="330"/>
    </location>
</feature>
<organism evidence="10 11">
    <name type="scientific">Henosepilachna vigintioctopunctata</name>
    <dbReference type="NCBI Taxonomy" id="420089"/>
    <lineage>
        <taxon>Eukaryota</taxon>
        <taxon>Metazoa</taxon>
        <taxon>Ecdysozoa</taxon>
        <taxon>Arthropoda</taxon>
        <taxon>Hexapoda</taxon>
        <taxon>Insecta</taxon>
        <taxon>Pterygota</taxon>
        <taxon>Neoptera</taxon>
        <taxon>Endopterygota</taxon>
        <taxon>Coleoptera</taxon>
        <taxon>Polyphaga</taxon>
        <taxon>Cucujiformia</taxon>
        <taxon>Coccinelloidea</taxon>
        <taxon>Coccinellidae</taxon>
        <taxon>Epilachninae</taxon>
        <taxon>Epilachnini</taxon>
        <taxon>Henosepilachna</taxon>
    </lineage>
</organism>
<keyword evidence="5" id="KW-0833">Ubl conjugation pathway</keyword>
<name>A0AAW1UF43_9CUCU</name>
<dbReference type="GO" id="GO:0004843">
    <property type="term" value="F:cysteine-type deubiquitinase activity"/>
    <property type="evidence" value="ECO:0007669"/>
    <property type="project" value="UniProtKB-EC"/>
</dbReference>
<evidence type="ECO:0000256" key="8">
    <source>
        <dbReference type="SAM" id="MobiDB-lite"/>
    </source>
</evidence>
<dbReference type="Gene3D" id="3.90.70.10">
    <property type="entry name" value="Cysteine proteinases"/>
    <property type="match status" value="1"/>
</dbReference>
<dbReference type="EC" id="3.4.19.12" evidence="3"/>
<dbReference type="InterPro" id="IPR038765">
    <property type="entry name" value="Papain-like_cys_pep_sf"/>
</dbReference>
<gene>
    <name evidence="10" type="ORF">WA026_023797</name>
</gene>
<dbReference type="InterPro" id="IPR001394">
    <property type="entry name" value="Peptidase_C19_UCH"/>
</dbReference>
<evidence type="ECO:0000259" key="9">
    <source>
        <dbReference type="PROSITE" id="PS50235"/>
    </source>
</evidence>
<dbReference type="PANTHER" id="PTHR24006">
    <property type="entry name" value="UBIQUITIN CARBOXYL-TERMINAL HYDROLASE"/>
    <property type="match status" value="1"/>
</dbReference>